<reference evidence="1" key="1">
    <citation type="journal article" date="2022" name="Int. J. Syst. Evol. Microbiol.">
        <title>Prevotella lacticifex sp. nov., isolated from the rumen of cows.</title>
        <authorList>
            <person name="Shinkai T."/>
            <person name="Ikeyama N."/>
            <person name="Kumagai M."/>
            <person name="Ohmori H."/>
            <person name="Sakamoto M."/>
            <person name="Ohkuma M."/>
            <person name="Mitsumori M."/>
        </authorList>
    </citation>
    <scope>NUCLEOTIDE SEQUENCE</scope>
    <source>
        <strain evidence="1">R5076</strain>
    </source>
</reference>
<dbReference type="GeneID" id="72466386"/>
<comment type="caution">
    <text evidence="1">The sequence shown here is derived from an EMBL/GenBank/DDBJ whole genome shotgun (WGS) entry which is preliminary data.</text>
</comment>
<proteinExistence type="predicted"/>
<accession>A0A9R1CXL5</accession>
<dbReference type="EMBL" id="BPUB01000002">
    <property type="protein sequence ID" value="GJG59571.1"/>
    <property type="molecule type" value="Genomic_DNA"/>
</dbReference>
<sequence length="200" mass="23103">MRLFKRKPKDINRLKEDVEKALGCSIGTPKDFQRFRNAIYSRLNIIIGLSTLMRLWGYVNEEGHPRKGTLDTLAQYLGYRDWTDYSHMALEDAESDSSQIMSHGISVPDQLTEGDRLRLRWLPDRICDIEYLGGIDFSIVAATNTHLHVGDRFKCNFIIEDEPMYLSNLQREGLAPMNYICGKKAGVRYELLPKDENNEE</sequence>
<name>A0A9R1CXL5_9BACT</name>
<protein>
    <submittedName>
        <fullName evidence="1">Uncharacterized protein</fullName>
    </submittedName>
</protein>
<keyword evidence="2" id="KW-1185">Reference proteome</keyword>
<evidence type="ECO:0000313" key="1">
    <source>
        <dbReference type="EMBL" id="GJG59571.1"/>
    </source>
</evidence>
<dbReference type="RefSeq" id="WP_223928697.1">
    <property type="nucleotide sequence ID" value="NZ_BPTU01000002.1"/>
</dbReference>
<evidence type="ECO:0000313" key="2">
    <source>
        <dbReference type="Proteomes" id="UP000825483"/>
    </source>
</evidence>
<dbReference type="Proteomes" id="UP000825483">
    <property type="component" value="Unassembled WGS sequence"/>
</dbReference>
<organism evidence="1 2">
    <name type="scientific">Prevotella lacticifex</name>
    <dbReference type="NCBI Taxonomy" id="2854755"/>
    <lineage>
        <taxon>Bacteria</taxon>
        <taxon>Pseudomonadati</taxon>
        <taxon>Bacteroidota</taxon>
        <taxon>Bacteroidia</taxon>
        <taxon>Bacteroidales</taxon>
        <taxon>Prevotellaceae</taxon>
        <taxon>Prevotella</taxon>
    </lineage>
</organism>
<dbReference type="AlphaFoldDB" id="A0A9R1CXL5"/>
<gene>
    <name evidence="1" type="ORF">PRLR5076_24220</name>
</gene>